<dbReference type="PANTHER" id="PTHR43610">
    <property type="entry name" value="BLL6696 PROTEIN"/>
    <property type="match status" value="1"/>
</dbReference>
<gene>
    <name evidence="2" type="ORF">CVO96_08970</name>
</gene>
<dbReference type="RefSeq" id="WP_103311939.1">
    <property type="nucleotide sequence ID" value="NZ_PPPD01000001.1"/>
</dbReference>
<dbReference type="PANTHER" id="PTHR43610:SF1">
    <property type="entry name" value="N-ACETYLTRANSFERASE DOMAIN-CONTAINING PROTEIN"/>
    <property type="match status" value="1"/>
</dbReference>
<dbReference type="Proteomes" id="UP000236379">
    <property type="component" value="Unassembled WGS sequence"/>
</dbReference>
<evidence type="ECO:0000259" key="1">
    <source>
        <dbReference type="PROSITE" id="PS51186"/>
    </source>
</evidence>
<dbReference type="SUPFAM" id="SSF55729">
    <property type="entry name" value="Acyl-CoA N-acyltransferases (Nat)"/>
    <property type="match status" value="1"/>
</dbReference>
<proteinExistence type="predicted"/>
<dbReference type="OrthoDB" id="9795199at2"/>
<organism evidence="2 3">
    <name type="scientific">Deinococcus koreensis</name>
    <dbReference type="NCBI Taxonomy" id="2054903"/>
    <lineage>
        <taxon>Bacteria</taxon>
        <taxon>Thermotogati</taxon>
        <taxon>Deinococcota</taxon>
        <taxon>Deinococci</taxon>
        <taxon>Deinococcales</taxon>
        <taxon>Deinococcaceae</taxon>
        <taxon>Deinococcus</taxon>
    </lineage>
</organism>
<keyword evidence="3" id="KW-1185">Reference proteome</keyword>
<dbReference type="GO" id="GO:0016747">
    <property type="term" value="F:acyltransferase activity, transferring groups other than amino-acyl groups"/>
    <property type="evidence" value="ECO:0007669"/>
    <property type="project" value="InterPro"/>
</dbReference>
<evidence type="ECO:0000313" key="3">
    <source>
        <dbReference type="Proteomes" id="UP000236379"/>
    </source>
</evidence>
<evidence type="ECO:0000313" key="2">
    <source>
        <dbReference type="EMBL" id="PNY81496.1"/>
    </source>
</evidence>
<dbReference type="InterPro" id="IPR000182">
    <property type="entry name" value="GNAT_dom"/>
</dbReference>
<dbReference type="PROSITE" id="PS51186">
    <property type="entry name" value="GNAT"/>
    <property type="match status" value="1"/>
</dbReference>
<dbReference type="Gene3D" id="3.40.630.30">
    <property type="match status" value="1"/>
</dbReference>
<dbReference type="Pfam" id="PF13302">
    <property type="entry name" value="Acetyltransf_3"/>
    <property type="match status" value="1"/>
</dbReference>
<dbReference type="InterPro" id="IPR016181">
    <property type="entry name" value="Acyl_CoA_acyltransferase"/>
</dbReference>
<reference evidence="2 3" key="1">
    <citation type="submission" date="2018-01" db="EMBL/GenBank/DDBJ databases">
        <title>Deinococcus koreensis sp. nov., a radiation-resistant bacterium isolated from river water.</title>
        <authorList>
            <person name="Choi A."/>
        </authorList>
    </citation>
    <scope>NUCLEOTIDE SEQUENCE [LARGE SCALE GENOMIC DNA]</scope>
    <source>
        <strain evidence="2 3">SJW1-2</strain>
    </source>
</reference>
<name>A0A2K3UY92_9DEIO</name>
<comment type="caution">
    <text evidence="2">The sequence shown here is derived from an EMBL/GenBank/DDBJ whole genome shotgun (WGS) entry which is preliminary data.</text>
</comment>
<feature type="domain" description="N-acetyltransferase" evidence="1">
    <location>
        <begin position="12"/>
        <end position="169"/>
    </location>
</feature>
<dbReference type="AlphaFoldDB" id="A0A2K3UY92"/>
<sequence length="188" mass="20853">MHHDLSFSDGDLTLSPLTEADIGPLMALAGAHREEYARMGSFPYLRAYYTGALEAPDQMAFVKRVGGEYAGATRYMEMRPAHRRLEIGATWLAPAFMRSAVNRAVKRLLLAHAFEVQGMLRVEIKTDILNTRSQRAIEGLGAVREGVMRQHMPRPDGTQRDTVMYSVIAAEWPAVRARLSPAPAARTG</sequence>
<protein>
    <submittedName>
        <fullName evidence="2">N-acetyltransferase</fullName>
    </submittedName>
</protein>
<dbReference type="EMBL" id="PPPD01000001">
    <property type="protein sequence ID" value="PNY81496.1"/>
    <property type="molecule type" value="Genomic_DNA"/>
</dbReference>
<keyword evidence="2" id="KW-0808">Transferase</keyword>
<accession>A0A2K3UY92</accession>